<dbReference type="KEGG" id="gtl:EP073_09925"/>
<dbReference type="Pfam" id="PF08668">
    <property type="entry name" value="HDOD"/>
    <property type="match status" value="1"/>
</dbReference>
<feature type="domain" description="HDOD" evidence="1">
    <location>
        <begin position="147"/>
        <end position="339"/>
    </location>
</feature>
<keyword evidence="3" id="KW-1185">Reference proteome</keyword>
<dbReference type="OrthoDB" id="9814964at2"/>
<evidence type="ECO:0000313" key="2">
    <source>
        <dbReference type="EMBL" id="QAR33707.1"/>
    </source>
</evidence>
<organism evidence="2 3">
    <name type="scientific">Geovibrio thiophilus</name>
    <dbReference type="NCBI Taxonomy" id="139438"/>
    <lineage>
        <taxon>Bacteria</taxon>
        <taxon>Pseudomonadati</taxon>
        <taxon>Deferribacterota</taxon>
        <taxon>Deferribacteres</taxon>
        <taxon>Deferribacterales</taxon>
        <taxon>Geovibrionaceae</taxon>
        <taxon>Geovibrio</taxon>
    </lineage>
</organism>
<name>A0A410JZV0_9BACT</name>
<proteinExistence type="predicted"/>
<dbReference type="PANTHER" id="PTHR33525">
    <property type="match status" value="1"/>
</dbReference>
<dbReference type="PROSITE" id="PS51833">
    <property type="entry name" value="HDOD"/>
    <property type="match status" value="1"/>
</dbReference>
<accession>A0A410JZV0</accession>
<gene>
    <name evidence="2" type="ORF">EP073_09925</name>
</gene>
<dbReference type="InterPro" id="IPR052340">
    <property type="entry name" value="RNase_Y/CdgJ"/>
</dbReference>
<dbReference type="EMBL" id="CP035108">
    <property type="protein sequence ID" value="QAR33707.1"/>
    <property type="molecule type" value="Genomic_DNA"/>
</dbReference>
<evidence type="ECO:0000313" key="3">
    <source>
        <dbReference type="Proteomes" id="UP000287502"/>
    </source>
</evidence>
<reference evidence="2 3" key="1">
    <citation type="submission" date="2019-01" db="EMBL/GenBank/DDBJ databases">
        <title>Geovibrio thiophilus DSM 11263, complete genome.</title>
        <authorList>
            <person name="Spring S."/>
            <person name="Bunk B."/>
            <person name="Sproer C."/>
        </authorList>
    </citation>
    <scope>NUCLEOTIDE SEQUENCE [LARGE SCALE GENOMIC DNA]</scope>
    <source>
        <strain evidence="2 3">DSM 11263</strain>
    </source>
</reference>
<dbReference type="Gene3D" id="1.10.3210.10">
    <property type="entry name" value="Hypothetical protein af1432"/>
    <property type="match status" value="1"/>
</dbReference>
<protein>
    <submittedName>
        <fullName evidence="2">HDOD domain-containing protein</fullName>
    </submittedName>
</protein>
<dbReference type="PANTHER" id="PTHR33525:SF3">
    <property type="entry name" value="RIBONUCLEASE Y"/>
    <property type="match status" value="1"/>
</dbReference>
<dbReference type="InterPro" id="IPR013976">
    <property type="entry name" value="HDOD"/>
</dbReference>
<evidence type="ECO:0000259" key="1">
    <source>
        <dbReference type="PROSITE" id="PS51833"/>
    </source>
</evidence>
<dbReference type="Proteomes" id="UP000287502">
    <property type="component" value="Chromosome"/>
</dbReference>
<sequence length="404" mass="46544">MADTILICSERKILNYYSSMLEILGVEHEAFSFFTRGFRRLLETRGFRNVFIVLLDKNEFVSFSKLQDHIKDSTQSIYMILADKELDKYFMHKSYEIIYHNQVMRPFEQILVAGKVCRPLEAAASQKSKEGIFDYIKKVLSKGDVILPMKKDIAFQMLPILESDDVTIQEIAVMSRTDPGIHAGLIKLANSVHYSGLFTDIKDIESAIVRIGTMNIKMFLINYINVALASNKELMFHNEISEAVEESIRVGCIAHVLADVLKFSGKKIVFSIGMIHRIGYIFLLAVLSDYLEGETIDAKDSENYKRLADHNSVNAGIALLVKWKFKPEFYMPVQFQDEPFKCKFQNEAKILKMSKILYTYFRIAEPDIAATYLMKNRINLTKSQLEKIRDGSDEFYLQTKMIFN</sequence>
<dbReference type="AlphaFoldDB" id="A0A410JZV0"/>
<dbReference type="SUPFAM" id="SSF109604">
    <property type="entry name" value="HD-domain/PDEase-like"/>
    <property type="match status" value="1"/>
</dbReference>
<dbReference type="RefSeq" id="WP_128466993.1">
    <property type="nucleotide sequence ID" value="NZ_CP035108.1"/>
</dbReference>